<keyword evidence="5" id="KW-0812">Transmembrane</keyword>
<evidence type="ECO:0000256" key="4">
    <source>
        <dbReference type="SAM" id="MobiDB-lite"/>
    </source>
</evidence>
<proteinExistence type="predicted"/>
<gene>
    <name evidence="8" type="ORF">FED44_30400</name>
</gene>
<evidence type="ECO:0000313" key="9">
    <source>
        <dbReference type="Proteomes" id="UP000309033"/>
    </source>
</evidence>
<dbReference type="GO" id="GO:0000160">
    <property type="term" value="P:phosphorelay signal transduction system"/>
    <property type="evidence" value="ECO:0007669"/>
    <property type="project" value="UniProtKB-KW"/>
</dbReference>
<dbReference type="Pfam" id="PF02518">
    <property type="entry name" value="HATPase_c"/>
    <property type="match status" value="1"/>
</dbReference>
<keyword evidence="5" id="KW-1133">Transmembrane helix</keyword>
<accession>A0A5R8YJV9</accession>
<feature type="region of interest" description="Disordered" evidence="4">
    <location>
        <begin position="254"/>
        <end position="302"/>
    </location>
</feature>
<evidence type="ECO:0000256" key="3">
    <source>
        <dbReference type="ARBA" id="ARBA00023012"/>
    </source>
</evidence>
<feature type="region of interest" description="Disordered" evidence="4">
    <location>
        <begin position="410"/>
        <end position="431"/>
    </location>
</feature>
<dbReference type="PANTHER" id="PTHR24421:SF61">
    <property type="entry name" value="OXYGEN SENSOR HISTIDINE KINASE NREB"/>
    <property type="match status" value="1"/>
</dbReference>
<feature type="domain" description="DUF5931" evidence="7">
    <location>
        <begin position="1"/>
        <end position="168"/>
    </location>
</feature>
<dbReference type="InterPro" id="IPR003594">
    <property type="entry name" value="HATPase_dom"/>
</dbReference>
<feature type="transmembrane region" description="Helical" evidence="5">
    <location>
        <begin position="143"/>
        <end position="163"/>
    </location>
</feature>
<evidence type="ECO:0000259" key="6">
    <source>
        <dbReference type="Pfam" id="PF02518"/>
    </source>
</evidence>
<dbReference type="PANTHER" id="PTHR24421">
    <property type="entry name" value="NITRATE/NITRITE SENSOR PROTEIN NARX-RELATED"/>
    <property type="match status" value="1"/>
</dbReference>
<dbReference type="Gene3D" id="3.30.565.10">
    <property type="entry name" value="Histidine kinase-like ATPase, C-terminal domain"/>
    <property type="match status" value="1"/>
</dbReference>
<feature type="transmembrane region" description="Helical" evidence="5">
    <location>
        <begin position="36"/>
        <end position="56"/>
    </location>
</feature>
<evidence type="ECO:0000256" key="2">
    <source>
        <dbReference type="ARBA" id="ARBA00022777"/>
    </source>
</evidence>
<feature type="transmembrane region" description="Helical" evidence="5">
    <location>
        <begin position="88"/>
        <end position="108"/>
    </location>
</feature>
<evidence type="ECO:0000259" key="7">
    <source>
        <dbReference type="Pfam" id="PF19354"/>
    </source>
</evidence>
<dbReference type="EMBL" id="VANP01000016">
    <property type="protein sequence ID" value="TLP53181.1"/>
    <property type="molecule type" value="Genomic_DNA"/>
</dbReference>
<evidence type="ECO:0000256" key="1">
    <source>
        <dbReference type="ARBA" id="ARBA00022679"/>
    </source>
</evidence>
<dbReference type="Pfam" id="PF19354">
    <property type="entry name" value="DUF5931"/>
    <property type="match status" value="1"/>
</dbReference>
<dbReference type="SUPFAM" id="SSF55874">
    <property type="entry name" value="ATPase domain of HSP90 chaperone/DNA topoisomerase II/histidine kinase"/>
    <property type="match status" value="1"/>
</dbReference>
<evidence type="ECO:0000256" key="5">
    <source>
        <dbReference type="SAM" id="Phobius"/>
    </source>
</evidence>
<feature type="transmembrane region" description="Helical" evidence="5">
    <location>
        <begin position="63"/>
        <end position="82"/>
    </location>
</feature>
<comment type="caution">
    <text evidence="8">The sequence shown here is derived from an EMBL/GenBank/DDBJ whole genome shotgun (WGS) entry which is preliminary data.</text>
</comment>
<sequence>MGIEGPFWRAIAVYRVASLAYAALFVLGAGGYARPVVSWTVIGVMAAWTVVTLVRYPATRRVPLLAADLLVTVACLLATPYAQGPAAAAAGVMPLTATWVAGPVLAYGVAGGRRAGAAAAAVMSAADLWLRGGSGVELASLQVNGAVLLFLAGVVVGHVARLAREAEERMRRAVLMEAAGRERERLARGIHDSVLQVLALVQRRGAEIGGEAAELGRLAGEQEAALRALVQAPPITRAPDLTPTGLRDRLRPAFAARGTRAGRGPGSAGRLRRPARPGAEPAPEFAPEPGADPGVDPGAEPYADLRDLLRPFGTARVTVSAPATPLPLPAATAREVAAAVGAALDNVVRHCPEGTRAWILAEDDDDAVVVTVRDEGPGIPDGRLEQAAREGRMGVARSIRGRLADLGGTAAITSSPSGTEIELSVPAGERA</sequence>
<dbReference type="GO" id="GO:0016301">
    <property type="term" value="F:kinase activity"/>
    <property type="evidence" value="ECO:0007669"/>
    <property type="project" value="UniProtKB-KW"/>
</dbReference>
<dbReference type="InterPro" id="IPR045975">
    <property type="entry name" value="DUF5931"/>
</dbReference>
<dbReference type="InterPro" id="IPR050482">
    <property type="entry name" value="Sensor_HK_TwoCompSys"/>
</dbReference>
<keyword evidence="1" id="KW-0808">Transferase</keyword>
<dbReference type="AlphaFoldDB" id="A0A5R8YJV9"/>
<feature type="transmembrane region" description="Helical" evidence="5">
    <location>
        <begin position="12"/>
        <end position="30"/>
    </location>
</feature>
<feature type="domain" description="Histidine kinase/HSP90-like ATPase" evidence="6">
    <location>
        <begin position="336"/>
        <end position="427"/>
    </location>
</feature>
<dbReference type="Proteomes" id="UP000309033">
    <property type="component" value="Unassembled WGS sequence"/>
</dbReference>
<dbReference type="InterPro" id="IPR036890">
    <property type="entry name" value="HATPase_C_sf"/>
</dbReference>
<dbReference type="NCBIfam" id="NF047322">
    <property type="entry name" value="HK_morpho_MacS"/>
    <property type="match status" value="1"/>
</dbReference>
<keyword evidence="5" id="KW-0472">Membrane</keyword>
<name>A0A5R8YJV9_9ACTN</name>
<feature type="compositionally biased region" description="Low complexity" evidence="4">
    <location>
        <begin position="276"/>
        <end position="294"/>
    </location>
</feature>
<keyword evidence="3" id="KW-0902">Two-component regulatory system</keyword>
<keyword evidence="9" id="KW-1185">Reference proteome</keyword>
<organism evidence="8 9">
    <name type="scientific">Microbispora triticiradicis</name>
    <dbReference type="NCBI Taxonomy" id="2200763"/>
    <lineage>
        <taxon>Bacteria</taxon>
        <taxon>Bacillati</taxon>
        <taxon>Actinomycetota</taxon>
        <taxon>Actinomycetes</taxon>
        <taxon>Streptosporangiales</taxon>
        <taxon>Streptosporangiaceae</taxon>
        <taxon>Microbispora</taxon>
    </lineage>
</organism>
<dbReference type="OrthoDB" id="5181554at2"/>
<evidence type="ECO:0000313" key="8">
    <source>
        <dbReference type="EMBL" id="TLP53181.1"/>
    </source>
</evidence>
<protein>
    <submittedName>
        <fullName evidence="8">Sensor histidine kinase</fullName>
    </submittedName>
</protein>
<reference evidence="8" key="1">
    <citation type="submission" date="2019-05" db="EMBL/GenBank/DDBJ databases">
        <title>Isolation, diversity and antifungal activity of Actinobacteria from wheat.</title>
        <authorList>
            <person name="Yu B."/>
        </authorList>
    </citation>
    <scope>NUCLEOTIDE SEQUENCE [LARGE SCALE GENOMIC DNA]</scope>
    <source>
        <strain evidence="8">NEAU-HEGS1-5</strain>
    </source>
</reference>
<keyword evidence="2 8" id="KW-0418">Kinase</keyword>